<keyword evidence="2" id="KW-1185">Reference proteome</keyword>
<organism evidence="1 2">
    <name type="scientific">Funneliformis mosseae</name>
    <name type="common">Endomycorrhizal fungus</name>
    <name type="synonym">Glomus mosseae</name>
    <dbReference type="NCBI Taxonomy" id="27381"/>
    <lineage>
        <taxon>Eukaryota</taxon>
        <taxon>Fungi</taxon>
        <taxon>Fungi incertae sedis</taxon>
        <taxon>Mucoromycota</taxon>
        <taxon>Glomeromycotina</taxon>
        <taxon>Glomeromycetes</taxon>
        <taxon>Glomerales</taxon>
        <taxon>Glomeraceae</taxon>
        <taxon>Funneliformis</taxon>
    </lineage>
</organism>
<gene>
    <name evidence="1" type="ORF">FMOSSE_LOCUS16611</name>
</gene>
<dbReference type="AlphaFoldDB" id="A0A9N9IW01"/>
<feature type="non-terminal residue" evidence="1">
    <location>
        <position position="171"/>
    </location>
</feature>
<feature type="non-terminal residue" evidence="1">
    <location>
        <position position="1"/>
    </location>
</feature>
<sequence length="171" mass="20410">EYGFKVLKHMFQNENILINDGRIENNVNNRVEIFFKHLSIQRIGELRTLLLPMCYLGIVTSDELKSLVRLFPIWENYSNSDSEKLLKPASCGFLLHHKIRWYKTRTSIHFFKYSPEYNLPTFLGLDVSYRDTYSYTFEDVEFPRECNDSYVNFLHSVLVDNRVVQGLRDRR</sequence>
<protein>
    <submittedName>
        <fullName evidence="1">15921_t:CDS:1</fullName>
    </submittedName>
</protein>
<accession>A0A9N9IW01</accession>
<dbReference type="EMBL" id="CAJVPP010024779">
    <property type="protein sequence ID" value="CAG8750263.1"/>
    <property type="molecule type" value="Genomic_DNA"/>
</dbReference>
<comment type="caution">
    <text evidence="1">The sequence shown here is derived from an EMBL/GenBank/DDBJ whole genome shotgun (WGS) entry which is preliminary data.</text>
</comment>
<reference evidence="1" key="1">
    <citation type="submission" date="2021-06" db="EMBL/GenBank/DDBJ databases">
        <authorList>
            <person name="Kallberg Y."/>
            <person name="Tangrot J."/>
            <person name="Rosling A."/>
        </authorList>
    </citation>
    <scope>NUCLEOTIDE SEQUENCE</scope>
    <source>
        <strain evidence="1">87-6 pot B 2015</strain>
    </source>
</reference>
<dbReference type="Proteomes" id="UP000789375">
    <property type="component" value="Unassembled WGS sequence"/>
</dbReference>
<evidence type="ECO:0000313" key="2">
    <source>
        <dbReference type="Proteomes" id="UP000789375"/>
    </source>
</evidence>
<evidence type="ECO:0000313" key="1">
    <source>
        <dbReference type="EMBL" id="CAG8750263.1"/>
    </source>
</evidence>
<proteinExistence type="predicted"/>
<name>A0A9N9IW01_FUNMO</name>